<keyword evidence="3" id="KW-1185">Reference proteome</keyword>
<evidence type="ECO:0000256" key="1">
    <source>
        <dbReference type="ARBA" id="ARBA00005351"/>
    </source>
</evidence>
<evidence type="ECO:0000313" key="3">
    <source>
        <dbReference type="Proteomes" id="UP000053890"/>
    </source>
</evidence>
<dbReference type="GO" id="GO:0005829">
    <property type="term" value="C:cytosol"/>
    <property type="evidence" value="ECO:0007669"/>
    <property type="project" value="TreeGrafter"/>
</dbReference>
<protein>
    <recommendedName>
        <fullName evidence="4">Cytoplasmic protein</fullName>
    </recommendedName>
</protein>
<dbReference type="InterPro" id="IPR007317">
    <property type="entry name" value="GET4"/>
</dbReference>
<evidence type="ECO:0000313" key="2">
    <source>
        <dbReference type="EMBL" id="KPV72354.1"/>
    </source>
</evidence>
<dbReference type="GeneID" id="28978488"/>
<comment type="similarity">
    <text evidence="1">Belongs to the GET4 family.</text>
</comment>
<dbReference type="Pfam" id="PF04190">
    <property type="entry name" value="GET4"/>
    <property type="match status" value="1"/>
</dbReference>
<dbReference type="EMBL" id="KQ474087">
    <property type="protein sequence ID" value="KPV72354.1"/>
    <property type="molecule type" value="Genomic_DNA"/>
</dbReference>
<name>A0A0P9EKX8_RHOGW</name>
<dbReference type="RefSeq" id="XP_018268403.1">
    <property type="nucleotide sequence ID" value="XM_018418040.1"/>
</dbReference>
<organism evidence="2 3">
    <name type="scientific">Rhodotorula graminis (strain WP1)</name>
    <dbReference type="NCBI Taxonomy" id="578459"/>
    <lineage>
        <taxon>Eukaryota</taxon>
        <taxon>Fungi</taxon>
        <taxon>Dikarya</taxon>
        <taxon>Basidiomycota</taxon>
        <taxon>Pucciniomycotina</taxon>
        <taxon>Microbotryomycetes</taxon>
        <taxon>Sporidiobolales</taxon>
        <taxon>Sporidiobolaceae</taxon>
        <taxon>Rhodotorula</taxon>
    </lineage>
</organism>
<dbReference type="PANTHER" id="PTHR12875:SF0">
    <property type="entry name" value="GOLGI TO ER TRAFFIC PROTEIN 4 HOMOLOG"/>
    <property type="match status" value="1"/>
</dbReference>
<dbReference type="STRING" id="578459.A0A0P9EKX8"/>
<dbReference type="OMA" id="VKWSVKA"/>
<dbReference type="InterPro" id="IPR011990">
    <property type="entry name" value="TPR-like_helical_dom_sf"/>
</dbReference>
<evidence type="ECO:0008006" key="4">
    <source>
        <dbReference type="Google" id="ProtNLM"/>
    </source>
</evidence>
<dbReference type="PANTHER" id="PTHR12875">
    <property type="entry name" value="GOLGI TO ER TRAFFIC PROTEIN 4 HOMOLOG"/>
    <property type="match status" value="1"/>
</dbReference>
<gene>
    <name evidence="2" type="ORF">RHOBADRAFT_55833</name>
</gene>
<sequence>MSSSALQQVQEHLNSGDYYSAHQKARTTAVRLLAPPRRNPPPAGTVLPYDQKAQDAASLLWDAARRLLEQGQVGSGVDLGVMLVDDVWLARHVGCGKDERAKIIQLIALTGPAGAWRKTLTDAIFTWTSKTGSGPAGDIDIHQYLGETLYKELDYHQASLHLLVCPTQDAAQTLASVLFDWSKLDPEKEAAVGRYAARGTLSYLESSFILAARTFLSHFLALALAAYPSLRVASFAFPSPSSPLAQSTTSAPPSPDELVVTKLASLNFCQLAVRAAQSGIGENVDKVKVPGRGADEFRVQRGGGTKAWQSLVGRYERSVPWLRAPEVKEATQAIGEIHFGLKPARQGNPLMDMMASMFGGGGGGGPAVSGAPAIGGR</sequence>
<dbReference type="AlphaFoldDB" id="A0A0P9EKX8"/>
<accession>A0A0P9EKX8</accession>
<dbReference type="GO" id="GO:0045048">
    <property type="term" value="P:protein insertion into ER membrane"/>
    <property type="evidence" value="ECO:0007669"/>
    <property type="project" value="InterPro"/>
</dbReference>
<dbReference type="Gene3D" id="1.25.40.10">
    <property type="entry name" value="Tetratricopeptide repeat domain"/>
    <property type="match status" value="1"/>
</dbReference>
<dbReference type="Proteomes" id="UP000053890">
    <property type="component" value="Unassembled WGS sequence"/>
</dbReference>
<dbReference type="OrthoDB" id="10252405at2759"/>
<reference evidence="2 3" key="1">
    <citation type="journal article" date="2015" name="Front. Microbiol.">
        <title>Genome sequence of the plant growth promoting endophytic yeast Rhodotorula graminis WP1.</title>
        <authorList>
            <person name="Firrincieli A."/>
            <person name="Otillar R."/>
            <person name="Salamov A."/>
            <person name="Schmutz J."/>
            <person name="Khan Z."/>
            <person name="Redman R.S."/>
            <person name="Fleck N.D."/>
            <person name="Lindquist E."/>
            <person name="Grigoriev I.V."/>
            <person name="Doty S.L."/>
        </authorList>
    </citation>
    <scope>NUCLEOTIDE SEQUENCE [LARGE SCALE GENOMIC DNA]</scope>
    <source>
        <strain evidence="2 3">WP1</strain>
    </source>
</reference>
<proteinExistence type="inferred from homology"/>